<keyword evidence="6" id="KW-1185">Reference proteome</keyword>
<evidence type="ECO:0000313" key="5">
    <source>
        <dbReference type="EMBL" id="GAA4242419.1"/>
    </source>
</evidence>
<comment type="cofactor">
    <cofactor evidence="4">
        <name>Fe(2+)</name>
        <dbReference type="ChEBI" id="CHEBI:29033"/>
    </cofactor>
    <text evidence="4">Binds 1 Fe(2+) ion.</text>
</comment>
<proteinExistence type="inferred from homology"/>
<accession>A0ABP8CRI2</accession>
<dbReference type="PANTHER" id="PTHR10458">
    <property type="entry name" value="PEPTIDE DEFORMYLASE"/>
    <property type="match status" value="1"/>
</dbReference>
<dbReference type="CDD" id="cd00487">
    <property type="entry name" value="Pep_deformylase"/>
    <property type="match status" value="1"/>
</dbReference>
<keyword evidence="4" id="KW-0648">Protein biosynthesis</keyword>
<dbReference type="NCBIfam" id="NF001159">
    <property type="entry name" value="PRK00150.1-3"/>
    <property type="match status" value="1"/>
</dbReference>
<dbReference type="Proteomes" id="UP001501682">
    <property type="component" value="Unassembled WGS sequence"/>
</dbReference>
<keyword evidence="3 4" id="KW-0378">Hydrolase</keyword>
<evidence type="ECO:0000256" key="2">
    <source>
        <dbReference type="ARBA" id="ARBA00022723"/>
    </source>
</evidence>
<feature type="active site" evidence="4">
    <location>
        <position position="168"/>
    </location>
</feature>
<keyword evidence="4" id="KW-0408">Iron</keyword>
<sequence length="216" mass="25064">MKFEIIFFKIDTFALENKRIMILPIVAYGDAVLKKKAKTIDKDYPKLNELIENMYETMYGAYGVGLAAPQIGLAIRMFLVDASPFADDDSLSEEEQEQLKGFKKTFINAQILEEEGEEWAFNEGCLSIPDVREDVFRKPKIKIQYQDENFDTHVEAYDGLIARVIQHEYDHIEGVLFTDKLSSFKKRLIKGRLTNISKGKIKIDYRMRFPAMSKKR</sequence>
<comment type="function">
    <text evidence="4">Removes the formyl group from the N-terminal Met of newly synthesized proteins. Requires at least a dipeptide for an efficient rate of reaction. N-terminal L-methionine is a prerequisite for activity but the enzyme has broad specificity at other positions.</text>
</comment>
<evidence type="ECO:0000313" key="6">
    <source>
        <dbReference type="Proteomes" id="UP001501682"/>
    </source>
</evidence>
<evidence type="ECO:0000256" key="3">
    <source>
        <dbReference type="ARBA" id="ARBA00022801"/>
    </source>
</evidence>
<gene>
    <name evidence="4 5" type="primary">def</name>
    <name evidence="5" type="ORF">GCM10022292_12570</name>
</gene>
<feature type="binding site" evidence="4">
    <location>
        <position position="171"/>
    </location>
    <ligand>
        <name>Fe cation</name>
        <dbReference type="ChEBI" id="CHEBI:24875"/>
    </ligand>
</feature>
<comment type="caution">
    <text evidence="5">The sequence shown here is derived from an EMBL/GenBank/DDBJ whole genome shotgun (WGS) entry which is preliminary data.</text>
</comment>
<feature type="binding site" evidence="4">
    <location>
        <position position="167"/>
    </location>
    <ligand>
        <name>Fe cation</name>
        <dbReference type="ChEBI" id="CHEBI:24875"/>
    </ligand>
</feature>
<dbReference type="SUPFAM" id="SSF56420">
    <property type="entry name" value="Peptide deformylase"/>
    <property type="match status" value="1"/>
</dbReference>
<dbReference type="Gene3D" id="3.90.45.10">
    <property type="entry name" value="Peptide deformylase"/>
    <property type="match status" value="1"/>
</dbReference>
<dbReference type="EC" id="3.5.1.88" evidence="4"/>
<organism evidence="5 6">
    <name type="scientific">Winogradskyella damuponensis</name>
    <dbReference type="NCBI Taxonomy" id="943939"/>
    <lineage>
        <taxon>Bacteria</taxon>
        <taxon>Pseudomonadati</taxon>
        <taxon>Bacteroidota</taxon>
        <taxon>Flavobacteriia</taxon>
        <taxon>Flavobacteriales</taxon>
        <taxon>Flavobacteriaceae</taxon>
        <taxon>Winogradskyella</taxon>
    </lineage>
</organism>
<dbReference type="InterPro" id="IPR023635">
    <property type="entry name" value="Peptide_deformylase"/>
</dbReference>
<dbReference type="EMBL" id="BAABCB010000015">
    <property type="protein sequence ID" value="GAA4242419.1"/>
    <property type="molecule type" value="Genomic_DNA"/>
</dbReference>
<name>A0ABP8CRI2_9FLAO</name>
<reference evidence="6" key="1">
    <citation type="journal article" date="2019" name="Int. J. Syst. Evol. Microbiol.">
        <title>The Global Catalogue of Microorganisms (GCM) 10K type strain sequencing project: providing services to taxonomists for standard genome sequencing and annotation.</title>
        <authorList>
            <consortium name="The Broad Institute Genomics Platform"/>
            <consortium name="The Broad Institute Genome Sequencing Center for Infectious Disease"/>
            <person name="Wu L."/>
            <person name="Ma J."/>
        </authorList>
    </citation>
    <scope>NUCLEOTIDE SEQUENCE [LARGE SCALE GENOMIC DNA]</scope>
    <source>
        <strain evidence="6">JCM 17633</strain>
    </source>
</reference>
<protein>
    <recommendedName>
        <fullName evidence="4">Peptide deformylase</fullName>
        <shortName evidence="4">PDF</shortName>
        <ecNumber evidence="4">3.5.1.88</ecNumber>
    </recommendedName>
    <alternativeName>
        <fullName evidence="4">Polypeptide deformylase</fullName>
    </alternativeName>
</protein>
<comment type="catalytic activity">
    <reaction evidence="4">
        <text>N-terminal N-formyl-L-methionyl-[peptide] + H2O = N-terminal L-methionyl-[peptide] + formate</text>
        <dbReference type="Rhea" id="RHEA:24420"/>
        <dbReference type="Rhea" id="RHEA-COMP:10639"/>
        <dbReference type="Rhea" id="RHEA-COMP:10640"/>
        <dbReference type="ChEBI" id="CHEBI:15377"/>
        <dbReference type="ChEBI" id="CHEBI:15740"/>
        <dbReference type="ChEBI" id="CHEBI:49298"/>
        <dbReference type="ChEBI" id="CHEBI:64731"/>
        <dbReference type="EC" id="3.5.1.88"/>
    </reaction>
</comment>
<dbReference type="Pfam" id="PF01327">
    <property type="entry name" value="Pep_deformylase"/>
    <property type="match status" value="1"/>
</dbReference>
<feature type="binding site" evidence="4">
    <location>
        <position position="125"/>
    </location>
    <ligand>
        <name>Fe cation</name>
        <dbReference type="ChEBI" id="CHEBI:24875"/>
    </ligand>
</feature>
<dbReference type="InterPro" id="IPR036821">
    <property type="entry name" value="Peptide_deformylase_sf"/>
</dbReference>
<evidence type="ECO:0000256" key="1">
    <source>
        <dbReference type="ARBA" id="ARBA00010759"/>
    </source>
</evidence>
<evidence type="ECO:0000256" key="4">
    <source>
        <dbReference type="HAMAP-Rule" id="MF_00163"/>
    </source>
</evidence>
<dbReference type="PIRSF" id="PIRSF004749">
    <property type="entry name" value="Pep_def"/>
    <property type="match status" value="1"/>
</dbReference>
<comment type="similarity">
    <text evidence="1 4">Belongs to the polypeptide deformylase family.</text>
</comment>
<keyword evidence="2 4" id="KW-0479">Metal-binding</keyword>
<dbReference type="PRINTS" id="PR01576">
    <property type="entry name" value="PDEFORMYLASE"/>
</dbReference>
<dbReference type="HAMAP" id="MF_00163">
    <property type="entry name" value="Pep_deformylase"/>
    <property type="match status" value="1"/>
</dbReference>
<dbReference type="PANTHER" id="PTHR10458:SF22">
    <property type="entry name" value="PEPTIDE DEFORMYLASE"/>
    <property type="match status" value="1"/>
</dbReference>
<dbReference type="NCBIfam" id="TIGR00079">
    <property type="entry name" value="pept_deformyl"/>
    <property type="match status" value="1"/>
</dbReference>